<evidence type="ECO:0000256" key="1">
    <source>
        <dbReference type="ARBA" id="ARBA00001974"/>
    </source>
</evidence>
<dbReference type="Gene3D" id="3.30.560.10">
    <property type="entry name" value="Glucose Oxidase, domain 3"/>
    <property type="match status" value="1"/>
</dbReference>
<organism evidence="8 9">
    <name type="scientific">Mycena chlorophos</name>
    <name type="common">Agaric fungus</name>
    <name type="synonym">Agaricus chlorophos</name>
    <dbReference type="NCBI Taxonomy" id="658473"/>
    <lineage>
        <taxon>Eukaryota</taxon>
        <taxon>Fungi</taxon>
        <taxon>Dikarya</taxon>
        <taxon>Basidiomycota</taxon>
        <taxon>Agaricomycotina</taxon>
        <taxon>Agaricomycetes</taxon>
        <taxon>Agaricomycetidae</taxon>
        <taxon>Agaricales</taxon>
        <taxon>Marasmiineae</taxon>
        <taxon>Mycenaceae</taxon>
        <taxon>Mycena</taxon>
    </lineage>
</organism>
<dbReference type="Pfam" id="PF05199">
    <property type="entry name" value="GMC_oxred_C"/>
    <property type="match status" value="1"/>
</dbReference>
<dbReference type="InterPro" id="IPR007867">
    <property type="entry name" value="GMC_OxRtase_C"/>
</dbReference>
<accession>A0ABQ0LX84</accession>
<keyword evidence="4" id="KW-0274">FAD</keyword>
<feature type="chain" id="PRO_5045353643" evidence="5">
    <location>
        <begin position="24"/>
        <end position="628"/>
    </location>
</feature>
<feature type="domain" description="Glucose-methanol-choline oxidoreductase N-terminal" evidence="6">
    <location>
        <begin position="132"/>
        <end position="382"/>
    </location>
</feature>
<dbReference type="SUPFAM" id="SSF51905">
    <property type="entry name" value="FAD/NAD(P)-binding domain"/>
    <property type="match status" value="1"/>
</dbReference>
<dbReference type="Gene3D" id="3.50.50.60">
    <property type="entry name" value="FAD/NAD(P)-binding domain"/>
    <property type="match status" value="1"/>
</dbReference>
<gene>
    <name evidence="8" type="ORF">MCHLO_12334</name>
</gene>
<dbReference type="PIRSF" id="PIRSF000137">
    <property type="entry name" value="Alcohol_oxidase"/>
    <property type="match status" value="1"/>
</dbReference>
<dbReference type="PANTHER" id="PTHR11552:SF147">
    <property type="entry name" value="CHOLINE DEHYDROGENASE, MITOCHONDRIAL"/>
    <property type="match status" value="1"/>
</dbReference>
<keyword evidence="3" id="KW-0285">Flavoprotein</keyword>
<evidence type="ECO:0000313" key="8">
    <source>
        <dbReference type="EMBL" id="GAT55587.1"/>
    </source>
</evidence>
<dbReference type="InterPro" id="IPR036188">
    <property type="entry name" value="FAD/NAD-bd_sf"/>
</dbReference>
<keyword evidence="9" id="KW-1185">Reference proteome</keyword>
<evidence type="ECO:0000256" key="5">
    <source>
        <dbReference type="SAM" id="SignalP"/>
    </source>
</evidence>
<reference evidence="8" key="1">
    <citation type="submission" date="2014-09" db="EMBL/GenBank/DDBJ databases">
        <title>Genome sequence of the luminous mushroom Mycena chlorophos for searching fungal bioluminescence genes.</title>
        <authorList>
            <person name="Tanaka Y."/>
            <person name="Kasuga D."/>
            <person name="Oba Y."/>
            <person name="Hase S."/>
            <person name="Sato K."/>
            <person name="Oba Y."/>
            <person name="Sakakibara Y."/>
        </authorList>
    </citation>
    <scope>NUCLEOTIDE SEQUENCE</scope>
</reference>
<proteinExistence type="inferred from homology"/>
<evidence type="ECO:0000256" key="4">
    <source>
        <dbReference type="ARBA" id="ARBA00022827"/>
    </source>
</evidence>
<feature type="domain" description="Glucose-methanol-choline oxidoreductase C-terminal" evidence="7">
    <location>
        <begin position="483"/>
        <end position="615"/>
    </location>
</feature>
<dbReference type="PANTHER" id="PTHR11552">
    <property type="entry name" value="GLUCOSE-METHANOL-CHOLINE GMC OXIDOREDUCTASE"/>
    <property type="match status" value="1"/>
</dbReference>
<evidence type="ECO:0000313" key="9">
    <source>
        <dbReference type="Proteomes" id="UP000815677"/>
    </source>
</evidence>
<dbReference type="InterPro" id="IPR012132">
    <property type="entry name" value="GMC_OxRdtase"/>
</dbReference>
<dbReference type="Pfam" id="PF00732">
    <property type="entry name" value="GMC_oxred_N"/>
    <property type="match status" value="1"/>
</dbReference>
<evidence type="ECO:0000256" key="2">
    <source>
        <dbReference type="ARBA" id="ARBA00010790"/>
    </source>
</evidence>
<comment type="cofactor">
    <cofactor evidence="1">
        <name>FAD</name>
        <dbReference type="ChEBI" id="CHEBI:57692"/>
    </cofactor>
</comment>
<dbReference type="InterPro" id="IPR000172">
    <property type="entry name" value="GMC_OxRdtase_N"/>
</dbReference>
<protein>
    <submittedName>
        <fullName evidence="8">Choline dehydrogenase</fullName>
    </submittedName>
</protein>
<comment type="similarity">
    <text evidence="2">Belongs to the GMC oxidoreductase family.</text>
</comment>
<evidence type="ECO:0000259" key="7">
    <source>
        <dbReference type="Pfam" id="PF05199"/>
    </source>
</evidence>
<feature type="signal peptide" evidence="5">
    <location>
        <begin position="1"/>
        <end position="23"/>
    </location>
</feature>
<dbReference type="SUPFAM" id="SSF54373">
    <property type="entry name" value="FAD-linked reductases, C-terminal domain"/>
    <property type="match status" value="1"/>
</dbReference>
<name>A0ABQ0LX84_MYCCL</name>
<dbReference type="Proteomes" id="UP000815677">
    <property type="component" value="Unassembled WGS sequence"/>
</dbReference>
<keyword evidence="5" id="KW-0732">Signal</keyword>
<dbReference type="EMBL" id="DF849044">
    <property type="protein sequence ID" value="GAT55587.1"/>
    <property type="molecule type" value="Genomic_DNA"/>
</dbReference>
<evidence type="ECO:0000256" key="3">
    <source>
        <dbReference type="ARBA" id="ARBA00022630"/>
    </source>
</evidence>
<evidence type="ECO:0000259" key="6">
    <source>
        <dbReference type="Pfam" id="PF00732"/>
    </source>
</evidence>
<sequence length="628" mass="67254">MVARPSLSAPFLITSSLVLWGYAALSASVSVSLDVDIDINISALGSCPSPSTAQYDFIVVGAGAGGGPVASRLVEAGFSVLLVDAGNDVTSINATIPFYFGRAIEDPATELNYTYTEYSPSNPNSKERGPGWYPRARALGGSTIHNAMINHIGLTEGDFNNIATMFNDDSWSYSNMRSYFVKLENNLYEPTNDTDHGFNGWLKTSLNPTSIIGDFPDQQLDDIVDTMAAFPPGIIDDINSVASESAFGAGVPSYTIDENHNRSYVQGFILDAQAQSAGKLTVETNTLVTKVQMCNGPGNVPTAYGVDLVQNAALAVASNFNGKQWLVPKLVTAKYEVIISAGVFQTPQLLMLSGIGNKTELAANGIIPIVNLPGVGQNLQDHDELSTVWLLKQNHTLFANCTVLYTDATDPCLAYWTASGHQNIYSLGPALWMHQTNSTPGLSAPDLMVYWFPAYFEGFIHGFSSILAKTHNAITAIALHAHPSSRGSVTLTGSHPQDSLKIVKNRFEASGGAADIAALETGVEIARNIMANPTISQHVEEELFPGTSADLETHVIEHAFGHHACCTAKIGVASDPMAVLDNNFKVRGVNNLRVVDIAAWPNVPGWFVTTPTYMISEKAAAVLIAQYS</sequence>